<dbReference type="GO" id="GO:0001508">
    <property type="term" value="P:action potential"/>
    <property type="evidence" value="ECO:0007669"/>
    <property type="project" value="TreeGrafter"/>
</dbReference>
<keyword evidence="11" id="KW-1185">Reference proteome</keyword>
<evidence type="ECO:0000256" key="3">
    <source>
        <dbReference type="ARBA" id="ARBA00022692"/>
    </source>
</evidence>
<keyword evidence="7 10" id="KW-0407">Ion channel</keyword>
<dbReference type="InterPro" id="IPR013099">
    <property type="entry name" value="K_chnl_dom"/>
</dbReference>
<evidence type="ECO:0000256" key="2">
    <source>
        <dbReference type="ARBA" id="ARBA00022448"/>
    </source>
</evidence>
<dbReference type="InterPro" id="IPR027359">
    <property type="entry name" value="Volt_channel_dom_sf"/>
</dbReference>
<dbReference type="Gene3D" id="1.20.5.110">
    <property type="match status" value="1"/>
</dbReference>
<dbReference type="SUPFAM" id="SSF81324">
    <property type="entry name" value="Voltage-gated potassium channels"/>
    <property type="match status" value="1"/>
</dbReference>
<keyword evidence="4 8" id="KW-1133">Transmembrane helix</keyword>
<dbReference type="Gene3D" id="1.10.287.70">
    <property type="match status" value="1"/>
</dbReference>
<keyword evidence="2" id="KW-0813">Transport</keyword>
<evidence type="ECO:0000259" key="9">
    <source>
        <dbReference type="Pfam" id="PF07885"/>
    </source>
</evidence>
<dbReference type="Proteomes" id="UP000392064">
    <property type="component" value="Chromosome"/>
</dbReference>
<comment type="subcellular location">
    <subcellularLocation>
        <location evidence="1">Membrane</location>
        <topology evidence="1">Multi-pass membrane protein</topology>
    </subcellularLocation>
</comment>
<dbReference type="GO" id="GO:0008076">
    <property type="term" value="C:voltage-gated potassium channel complex"/>
    <property type="evidence" value="ECO:0007669"/>
    <property type="project" value="InterPro"/>
</dbReference>
<keyword evidence="5" id="KW-0406">Ion transport</keyword>
<dbReference type="PANTHER" id="PTHR11537:SF254">
    <property type="entry name" value="POTASSIUM VOLTAGE-GATED CHANNEL PROTEIN SHAB"/>
    <property type="match status" value="1"/>
</dbReference>
<feature type="domain" description="Potassium channel" evidence="9">
    <location>
        <begin position="110"/>
        <end position="186"/>
    </location>
</feature>
<evidence type="ECO:0000256" key="6">
    <source>
        <dbReference type="ARBA" id="ARBA00023136"/>
    </source>
</evidence>
<organism evidence="10 11">
    <name type="scientific">Aeromicrobium yanjiei</name>
    <dbReference type="NCBI Taxonomy" id="2662028"/>
    <lineage>
        <taxon>Bacteria</taxon>
        <taxon>Bacillati</taxon>
        <taxon>Actinomycetota</taxon>
        <taxon>Actinomycetes</taxon>
        <taxon>Propionibacteriales</taxon>
        <taxon>Nocardioidaceae</taxon>
        <taxon>Aeromicrobium</taxon>
    </lineage>
</organism>
<reference evidence="10 11" key="1">
    <citation type="submission" date="2019-11" db="EMBL/GenBank/DDBJ databases">
        <authorList>
            <person name="Li J."/>
        </authorList>
    </citation>
    <scope>NUCLEOTIDE SEQUENCE [LARGE SCALE GENOMIC DNA]</scope>
    <source>
        <strain evidence="10 11">MF47</strain>
    </source>
</reference>
<name>A0A5Q2MMV4_9ACTN</name>
<evidence type="ECO:0000256" key="1">
    <source>
        <dbReference type="ARBA" id="ARBA00004141"/>
    </source>
</evidence>
<feature type="transmembrane region" description="Helical" evidence="8">
    <location>
        <begin position="100"/>
        <end position="120"/>
    </location>
</feature>
<dbReference type="Pfam" id="PF07885">
    <property type="entry name" value="Ion_trans_2"/>
    <property type="match status" value="1"/>
</dbReference>
<accession>A0A5Q2MMV4</accession>
<evidence type="ECO:0000256" key="5">
    <source>
        <dbReference type="ARBA" id="ARBA00023065"/>
    </source>
</evidence>
<evidence type="ECO:0000313" key="11">
    <source>
        <dbReference type="Proteomes" id="UP000392064"/>
    </source>
</evidence>
<dbReference type="InterPro" id="IPR028325">
    <property type="entry name" value="VG_K_chnl"/>
</dbReference>
<dbReference type="GO" id="GO:0005249">
    <property type="term" value="F:voltage-gated potassium channel activity"/>
    <property type="evidence" value="ECO:0007669"/>
    <property type="project" value="InterPro"/>
</dbReference>
<dbReference type="KEGG" id="aef:GEV26_13395"/>
<gene>
    <name evidence="10" type="ORF">GEV26_13395</name>
</gene>
<protein>
    <submittedName>
        <fullName evidence="10">Two pore domain potassium channel family protein</fullName>
    </submittedName>
</protein>
<evidence type="ECO:0000256" key="4">
    <source>
        <dbReference type="ARBA" id="ARBA00022989"/>
    </source>
</evidence>
<dbReference type="PANTHER" id="PTHR11537">
    <property type="entry name" value="VOLTAGE-GATED POTASSIUM CHANNEL"/>
    <property type="match status" value="1"/>
</dbReference>
<evidence type="ECO:0000256" key="8">
    <source>
        <dbReference type="SAM" id="Phobius"/>
    </source>
</evidence>
<dbReference type="AlphaFoldDB" id="A0A5Q2MMV4"/>
<evidence type="ECO:0000313" key="10">
    <source>
        <dbReference type="EMBL" id="QGG43289.1"/>
    </source>
</evidence>
<proteinExistence type="predicted"/>
<feature type="transmembrane region" description="Helical" evidence="8">
    <location>
        <begin position="161"/>
        <end position="186"/>
    </location>
</feature>
<feature type="transmembrane region" description="Helical" evidence="8">
    <location>
        <begin position="31"/>
        <end position="50"/>
    </location>
</feature>
<sequence length="241" mass="26134">MTASALIFLAAYAWPILEPDLAGSWVVACRWIVWITWAMFAVDLIVRIALSEDRWAFVRSTPVDVAVVLLPLIRPLRLLRLVSLLHVLNRHAGSTMRGKVGIYLVGSVTLIVFVASLAVLDVERGGTGSIQSFGDAVWWSITTITTVGYGDTFPVTTTGRFIAAGLMFSGIAVLGVVTASFASWLVERVSEASDEAEAATARDIAVLHQEILSLREIILRQGEPPRDGLTDDEAPGPVVHR</sequence>
<evidence type="ECO:0000256" key="7">
    <source>
        <dbReference type="ARBA" id="ARBA00023303"/>
    </source>
</evidence>
<dbReference type="Gene3D" id="1.20.120.350">
    <property type="entry name" value="Voltage-gated potassium channels. Chain C"/>
    <property type="match status" value="1"/>
</dbReference>
<keyword evidence="6 8" id="KW-0472">Membrane</keyword>
<dbReference type="EMBL" id="CP045737">
    <property type="protein sequence ID" value="QGG43289.1"/>
    <property type="molecule type" value="Genomic_DNA"/>
</dbReference>
<keyword evidence="3 8" id="KW-0812">Transmembrane</keyword>